<organism evidence="3 4">
    <name type="scientific">Durusdinium trenchii</name>
    <dbReference type="NCBI Taxonomy" id="1381693"/>
    <lineage>
        <taxon>Eukaryota</taxon>
        <taxon>Sar</taxon>
        <taxon>Alveolata</taxon>
        <taxon>Dinophyceae</taxon>
        <taxon>Suessiales</taxon>
        <taxon>Symbiodiniaceae</taxon>
        <taxon>Durusdinium</taxon>
    </lineage>
</organism>
<reference evidence="3 4" key="1">
    <citation type="submission" date="2024-02" db="EMBL/GenBank/DDBJ databases">
        <authorList>
            <person name="Chen Y."/>
            <person name="Shah S."/>
            <person name="Dougan E. K."/>
            <person name="Thang M."/>
            <person name="Chan C."/>
        </authorList>
    </citation>
    <scope>NUCLEOTIDE SEQUENCE [LARGE SCALE GENOMIC DNA]</scope>
</reference>
<protein>
    <recommendedName>
        <fullName evidence="2">F-box domain-containing protein</fullName>
    </recommendedName>
</protein>
<accession>A0ABP0MGT9</accession>
<dbReference type="Proteomes" id="UP001642484">
    <property type="component" value="Unassembled WGS sequence"/>
</dbReference>
<evidence type="ECO:0000256" key="1">
    <source>
        <dbReference type="SAM" id="Phobius"/>
    </source>
</evidence>
<evidence type="ECO:0000313" key="3">
    <source>
        <dbReference type="EMBL" id="CAK9050408.1"/>
    </source>
</evidence>
<feature type="transmembrane region" description="Helical" evidence="1">
    <location>
        <begin position="402"/>
        <end position="421"/>
    </location>
</feature>
<dbReference type="EMBL" id="CAXAMN010017391">
    <property type="protein sequence ID" value="CAK9050408.1"/>
    <property type="molecule type" value="Genomic_DNA"/>
</dbReference>
<dbReference type="SUPFAM" id="SSF81383">
    <property type="entry name" value="F-box domain"/>
    <property type="match status" value="1"/>
</dbReference>
<comment type="caution">
    <text evidence="3">The sequence shown here is derived from an EMBL/GenBank/DDBJ whole genome shotgun (WGS) entry which is preliminary data.</text>
</comment>
<evidence type="ECO:0000259" key="2">
    <source>
        <dbReference type="PROSITE" id="PS50181"/>
    </source>
</evidence>
<proteinExistence type="predicted"/>
<feature type="transmembrane region" description="Helical" evidence="1">
    <location>
        <begin position="190"/>
        <end position="214"/>
    </location>
</feature>
<keyword evidence="1" id="KW-0812">Transmembrane</keyword>
<feature type="transmembrane region" description="Helical" evidence="1">
    <location>
        <begin position="234"/>
        <end position="255"/>
    </location>
</feature>
<name>A0ABP0MGT9_9DINO</name>
<evidence type="ECO:0000313" key="4">
    <source>
        <dbReference type="Proteomes" id="UP001642484"/>
    </source>
</evidence>
<feature type="transmembrane region" description="Helical" evidence="1">
    <location>
        <begin position="156"/>
        <end position="178"/>
    </location>
</feature>
<dbReference type="Gene3D" id="1.20.1280.50">
    <property type="match status" value="1"/>
</dbReference>
<feature type="transmembrane region" description="Helical" evidence="1">
    <location>
        <begin position="275"/>
        <end position="294"/>
    </location>
</feature>
<feature type="transmembrane region" description="Helical" evidence="1">
    <location>
        <begin position="306"/>
        <end position="331"/>
    </location>
</feature>
<keyword evidence="1" id="KW-0472">Membrane</keyword>
<gene>
    <name evidence="3" type="ORF">CCMP2556_LOCUS25701</name>
</gene>
<keyword evidence="1" id="KW-1133">Transmembrane helix</keyword>
<sequence>MYIPSRTSLPVLLGEESPHSTAMASGEKLEGKQLKGGSISIRPIPDECWTRVLGNLEATELSTCSVSCLRFSRLSDHPELWQALLRSDFCASLTHRAMLLAWMAMHHHFHPRQLYIFKRREHLLDLEIARADLCQRYEQAREQDRKQRRLRALNYFLVRVIHCLLCISVLASSILLWLKLKDAVTMSYYLIFSPVLGFESVFFIAASMTFLIYFQRSSTGWTFYWNRLQGTVRWFILFTSPCEGFLVLFFAGAALPLLAATLEEDLPVPWPSLRVLPPFLAVWLGTGCFAFSVLRRRQCSSSCIGSCLFLWCPLAAFSTLLFSRLTVWPWLSPMVMMLPLLLVTCMLILFSSFLTIASFWPNPPTCRVQTRRGPVACVVLGRSGGEFHTPEQRLGWRGSRDWMEYATTTLLAILAFLLPMLTVEITLVCYLKGACAIHWVFAPWTLWLTGLSFFALYQSCLPLKPNGLGAPHLDRLPNRYRRHDLHSDTELLLPQP</sequence>
<dbReference type="Pfam" id="PF00646">
    <property type="entry name" value="F-box"/>
    <property type="match status" value="1"/>
</dbReference>
<dbReference type="InterPro" id="IPR036047">
    <property type="entry name" value="F-box-like_dom_sf"/>
</dbReference>
<keyword evidence="4" id="KW-1185">Reference proteome</keyword>
<dbReference type="InterPro" id="IPR001810">
    <property type="entry name" value="F-box_dom"/>
</dbReference>
<feature type="domain" description="F-box" evidence="2">
    <location>
        <begin position="38"/>
        <end position="84"/>
    </location>
</feature>
<feature type="transmembrane region" description="Helical" evidence="1">
    <location>
        <begin position="337"/>
        <end position="360"/>
    </location>
</feature>
<feature type="transmembrane region" description="Helical" evidence="1">
    <location>
        <begin position="436"/>
        <end position="457"/>
    </location>
</feature>
<dbReference type="PROSITE" id="PS50181">
    <property type="entry name" value="FBOX"/>
    <property type="match status" value="1"/>
</dbReference>